<dbReference type="Proteomes" id="UP000198875">
    <property type="component" value="Unassembled WGS sequence"/>
</dbReference>
<gene>
    <name evidence="2" type="ORF">BN971_01361</name>
</gene>
<reference evidence="2 3" key="1">
    <citation type="submission" date="2015-03" db="EMBL/GenBank/DDBJ databases">
        <authorList>
            <person name="Murphy D."/>
        </authorList>
    </citation>
    <scope>NUCLEOTIDE SEQUENCE [LARGE SCALE GENOMIC DNA]</scope>
    <source>
        <strain evidence="2 3">DSM 44277</strain>
    </source>
</reference>
<evidence type="ECO:0000313" key="2">
    <source>
        <dbReference type="EMBL" id="CPR08798.1"/>
    </source>
</evidence>
<keyword evidence="1" id="KW-1133">Transmembrane helix</keyword>
<sequence>MRLARNGDTMGVLIYVLLTVAVFALLGLTQKLVERL</sequence>
<accession>A0A0U0W5E8</accession>
<keyword evidence="1" id="KW-0472">Membrane</keyword>
<dbReference type="EMBL" id="CSTD01000001">
    <property type="protein sequence ID" value="CPR08798.1"/>
    <property type="molecule type" value="Genomic_DNA"/>
</dbReference>
<evidence type="ECO:0000313" key="3">
    <source>
        <dbReference type="Proteomes" id="UP000198875"/>
    </source>
</evidence>
<dbReference type="AlphaFoldDB" id="A0A0U0W5E8"/>
<name>A0A0U0W5E8_MYCBE</name>
<keyword evidence="1" id="KW-0812">Transmembrane</keyword>
<dbReference type="RefSeq" id="WP_211279815.1">
    <property type="nucleotide sequence ID" value="NZ_CSTD01000001.1"/>
</dbReference>
<feature type="transmembrane region" description="Helical" evidence="1">
    <location>
        <begin position="12"/>
        <end position="33"/>
    </location>
</feature>
<protein>
    <recommendedName>
        <fullName evidence="4">Potassium ABC transporter ATPase</fullName>
    </recommendedName>
</protein>
<evidence type="ECO:0000256" key="1">
    <source>
        <dbReference type="SAM" id="Phobius"/>
    </source>
</evidence>
<evidence type="ECO:0008006" key="4">
    <source>
        <dbReference type="Google" id="ProtNLM"/>
    </source>
</evidence>
<proteinExistence type="predicted"/>
<organism evidence="2 3">
    <name type="scientific">Mycobacterium bohemicum DSM 44277</name>
    <dbReference type="NCBI Taxonomy" id="1236609"/>
    <lineage>
        <taxon>Bacteria</taxon>
        <taxon>Bacillati</taxon>
        <taxon>Actinomycetota</taxon>
        <taxon>Actinomycetes</taxon>
        <taxon>Mycobacteriales</taxon>
        <taxon>Mycobacteriaceae</taxon>
        <taxon>Mycobacterium</taxon>
    </lineage>
</organism>